<dbReference type="PROSITE" id="PS01124">
    <property type="entry name" value="HTH_ARAC_FAMILY_2"/>
    <property type="match status" value="1"/>
</dbReference>
<evidence type="ECO:0000259" key="3">
    <source>
        <dbReference type="PROSITE" id="PS01124"/>
    </source>
</evidence>
<dbReference type="SMART" id="SM00342">
    <property type="entry name" value="HTH_ARAC"/>
    <property type="match status" value="1"/>
</dbReference>
<evidence type="ECO:0000256" key="1">
    <source>
        <dbReference type="ARBA" id="ARBA00023015"/>
    </source>
</evidence>
<keyword evidence="5" id="KW-1185">Reference proteome</keyword>
<proteinExistence type="predicted"/>
<feature type="domain" description="HTH araC/xylS-type" evidence="3">
    <location>
        <begin position="233"/>
        <end position="331"/>
    </location>
</feature>
<name>A0ABP9CAI2_9SPHI</name>
<dbReference type="InterPro" id="IPR009057">
    <property type="entry name" value="Homeodomain-like_sf"/>
</dbReference>
<dbReference type="Gene3D" id="1.10.10.60">
    <property type="entry name" value="Homeodomain-like"/>
    <property type="match status" value="1"/>
</dbReference>
<dbReference type="SUPFAM" id="SSF46689">
    <property type="entry name" value="Homeodomain-like"/>
    <property type="match status" value="2"/>
</dbReference>
<dbReference type="Proteomes" id="UP001501411">
    <property type="component" value="Unassembled WGS sequence"/>
</dbReference>
<dbReference type="Pfam" id="PF12833">
    <property type="entry name" value="HTH_18"/>
    <property type="match status" value="1"/>
</dbReference>
<evidence type="ECO:0000313" key="4">
    <source>
        <dbReference type="EMBL" id="GAA4806319.1"/>
    </source>
</evidence>
<gene>
    <name evidence="4" type="ORF">GCM10023231_39420</name>
</gene>
<dbReference type="EMBL" id="BAABIQ010000044">
    <property type="protein sequence ID" value="GAA4806319.1"/>
    <property type="molecule type" value="Genomic_DNA"/>
</dbReference>
<comment type="caution">
    <text evidence="4">The sequence shown here is derived from an EMBL/GenBank/DDBJ whole genome shotgun (WGS) entry which is preliminary data.</text>
</comment>
<keyword evidence="2" id="KW-0804">Transcription</keyword>
<organism evidence="4 5">
    <name type="scientific">Olivibacter ginsenosidimutans</name>
    <dbReference type="NCBI Taxonomy" id="1176537"/>
    <lineage>
        <taxon>Bacteria</taxon>
        <taxon>Pseudomonadati</taxon>
        <taxon>Bacteroidota</taxon>
        <taxon>Sphingobacteriia</taxon>
        <taxon>Sphingobacteriales</taxon>
        <taxon>Sphingobacteriaceae</taxon>
        <taxon>Olivibacter</taxon>
    </lineage>
</organism>
<dbReference type="RefSeq" id="WP_345234744.1">
    <property type="nucleotide sequence ID" value="NZ_BAABIQ010000044.1"/>
</dbReference>
<reference evidence="5" key="1">
    <citation type="journal article" date="2019" name="Int. J. Syst. Evol. Microbiol.">
        <title>The Global Catalogue of Microorganisms (GCM) 10K type strain sequencing project: providing services to taxonomists for standard genome sequencing and annotation.</title>
        <authorList>
            <consortium name="The Broad Institute Genomics Platform"/>
            <consortium name="The Broad Institute Genome Sequencing Center for Infectious Disease"/>
            <person name="Wu L."/>
            <person name="Ma J."/>
        </authorList>
    </citation>
    <scope>NUCLEOTIDE SEQUENCE [LARGE SCALE GENOMIC DNA]</scope>
    <source>
        <strain evidence="5">JCM 18200</strain>
    </source>
</reference>
<dbReference type="InterPro" id="IPR053142">
    <property type="entry name" value="PchR_regulatory_protein"/>
</dbReference>
<dbReference type="PANTHER" id="PTHR47893:SF1">
    <property type="entry name" value="REGULATORY PROTEIN PCHR"/>
    <property type="match status" value="1"/>
</dbReference>
<protein>
    <recommendedName>
        <fullName evidence="3">HTH araC/xylS-type domain-containing protein</fullName>
    </recommendedName>
</protein>
<dbReference type="InterPro" id="IPR018060">
    <property type="entry name" value="HTH_AraC"/>
</dbReference>
<accession>A0ABP9CAI2</accession>
<sequence length="333" mass="38589">MQYTTKPISLLTFQEIFHTETVRRLSAIDFSDELMEFSHQYLIAKHRVIKLDGVCLIYRDWTLPAPITMPTKHEQPFLKMQFELEGHSEFTSKVAITYKNIDILHGKHTLLFLPEVDGTLFYPHSRKVLDVIFSPAYFERLFGPDLRCLGALGQAIQTNQPILIGQQSKAITPAMSRIILEIMHCNLQGIFKKTYLEAKVIELLNLQIDQFFHDATPVSPTLRLCKEDIDKFHYIKELIHQHPGANYSLRQLAETAGMNDFKLKKGFKQLFGNTVFGYLNDVRMQQSFQMLQEGNRSITEVAYAMGYKYPHHFSHAFKKKFGFLPKDAYGKNF</sequence>
<dbReference type="PANTHER" id="PTHR47893">
    <property type="entry name" value="REGULATORY PROTEIN PCHR"/>
    <property type="match status" value="1"/>
</dbReference>
<evidence type="ECO:0000313" key="5">
    <source>
        <dbReference type="Proteomes" id="UP001501411"/>
    </source>
</evidence>
<evidence type="ECO:0000256" key="2">
    <source>
        <dbReference type="ARBA" id="ARBA00023163"/>
    </source>
</evidence>
<keyword evidence="1" id="KW-0805">Transcription regulation</keyword>